<name>A0A1Y1JBJ5_PLAGO</name>
<reference evidence="3" key="1">
    <citation type="submission" date="2017-04" db="EMBL/GenBank/DDBJ databases">
        <title>Plasmodium gonderi genome.</title>
        <authorList>
            <person name="Arisue N."/>
            <person name="Honma H."/>
            <person name="Kawai S."/>
            <person name="Tougan T."/>
            <person name="Tanabe K."/>
            <person name="Horii T."/>
        </authorList>
    </citation>
    <scope>NUCLEOTIDE SEQUENCE [LARGE SCALE GENOMIC DNA]</scope>
    <source>
        <strain evidence="3">ATCC 30045</strain>
    </source>
</reference>
<accession>A0A1Y1JBJ5</accession>
<evidence type="ECO:0000313" key="2">
    <source>
        <dbReference type="EMBL" id="GAW79889.1"/>
    </source>
</evidence>
<dbReference type="OMA" id="RIKNCNH"/>
<feature type="region of interest" description="Disordered" evidence="1">
    <location>
        <begin position="383"/>
        <end position="404"/>
    </location>
</feature>
<sequence length="640" mass="75643">MEEEKSDEDEEVIIGKNIIHNNFENADFLKNFRYPYENIHHFYQSYECSYPYVINRKFTIEEDELKNSLFLKNERINKYKTAAKVEQKSESLQRCQIDERRGKHRKVKKFIIHLVPSKNSEFYNFLKKKKEQVLRKYGKDETYKYDFHISLTGYFFCDNINAFIKSLYMYMFYYVKLYHVSKKLSDRNLFFYIPFKSGQEQHDSCYSQYIENGPSNYMREKFLNKRCDMLLGKTWRKRWKEQLKEQLENQLEKQPMELKPPYVKPHNQRTYKIDANRQEGGKRNTTEKNILTTNDGYVIIPILCEWLKRIFENFRFLIKNNNFTSCKRHRHVHKHSFVMNGQNSKWNVSKDRDLNVYLCVMDSSLRGGNYPVGNLAGAEAGVEAEAEAGAETEAEAGAEAEAEAGADAVEGANHRDAMIGVGAHLVPCQRNFTSMEEEKHYEEPIDRIHLCDKNVKNINGSKRKRYSVSSVSTCTSSKDDSGSFYENVEIIKNWSDTKKEKINCAEVKNIAKYEKKTLNYKKAKIIQSKCSKTKMVIKEREDGKNKIKYRYNNAKVNLFEFRIKNCNHISLASNRKDQDIQKDIAYMYKDMKHYFSNCTWDLVLFESMDKEIQCNNTDMTHKDENPILNEIFRFSNFANS</sequence>
<dbReference type="Proteomes" id="UP000195521">
    <property type="component" value="Unassembled WGS sequence"/>
</dbReference>
<dbReference type="RefSeq" id="XP_028542478.1">
    <property type="nucleotide sequence ID" value="XM_028686677.1"/>
</dbReference>
<comment type="caution">
    <text evidence="2">The sequence shown here is derived from an EMBL/GenBank/DDBJ whole genome shotgun (WGS) entry which is preliminary data.</text>
</comment>
<evidence type="ECO:0000256" key="1">
    <source>
        <dbReference type="SAM" id="MobiDB-lite"/>
    </source>
</evidence>
<dbReference type="OrthoDB" id="447200at2759"/>
<dbReference type="GeneID" id="39746601"/>
<evidence type="ECO:0000313" key="3">
    <source>
        <dbReference type="Proteomes" id="UP000195521"/>
    </source>
</evidence>
<proteinExistence type="predicted"/>
<dbReference type="AlphaFoldDB" id="A0A1Y1JBJ5"/>
<protein>
    <submittedName>
        <fullName evidence="2">Uncharacterized protein</fullName>
    </submittedName>
</protein>
<dbReference type="EMBL" id="BDQF01000007">
    <property type="protein sequence ID" value="GAW79889.1"/>
    <property type="molecule type" value="Genomic_DNA"/>
</dbReference>
<organism evidence="2 3">
    <name type="scientific">Plasmodium gonderi</name>
    <dbReference type="NCBI Taxonomy" id="77519"/>
    <lineage>
        <taxon>Eukaryota</taxon>
        <taxon>Sar</taxon>
        <taxon>Alveolata</taxon>
        <taxon>Apicomplexa</taxon>
        <taxon>Aconoidasida</taxon>
        <taxon>Haemosporida</taxon>
        <taxon>Plasmodiidae</taxon>
        <taxon>Plasmodium</taxon>
        <taxon>Plasmodium (Plasmodium)</taxon>
    </lineage>
</organism>
<gene>
    <name evidence="2" type="ORF">PGO_060330</name>
</gene>
<keyword evidence="3" id="KW-1185">Reference proteome</keyword>